<sequence>MIAAGLPAETWISIVLSAFRGTESVSSSSWRDYIAAEADAIPGFVAVAPSEIEIDAFPVDRRRQLPRYPLTVLRVARLAVAEQA</sequence>
<reference evidence="1 2" key="1">
    <citation type="submission" date="2011-06" db="EMBL/GenBank/DDBJ databases">
        <title>The draft genome of Thiocapsa marina 5811.</title>
        <authorList>
            <consortium name="US DOE Joint Genome Institute (JGI-PGF)"/>
            <person name="Lucas S."/>
            <person name="Han J."/>
            <person name="Cheng J.-F."/>
            <person name="Goodwin L."/>
            <person name="Pitluck S."/>
            <person name="Peters L."/>
            <person name="Land M.L."/>
            <person name="Hauser L."/>
            <person name="Vogl K."/>
            <person name="Liu Z."/>
            <person name="Imhoff J."/>
            <person name="Thiel V."/>
            <person name="Frigaard N.-U."/>
            <person name="Bryant D."/>
            <person name="Woyke T.J."/>
        </authorList>
    </citation>
    <scope>NUCLEOTIDE SEQUENCE [LARGE SCALE GENOMIC DNA]</scope>
    <source>
        <strain evidence="1 2">5811</strain>
    </source>
</reference>
<dbReference type="STRING" id="768671.ThimaDRAFT_0486"/>
<proteinExistence type="predicted"/>
<dbReference type="EMBL" id="AFWV01000001">
    <property type="protein sequence ID" value="EGV20708.1"/>
    <property type="molecule type" value="Genomic_DNA"/>
</dbReference>
<evidence type="ECO:0000313" key="2">
    <source>
        <dbReference type="Proteomes" id="UP000005459"/>
    </source>
</evidence>
<dbReference type="Proteomes" id="UP000005459">
    <property type="component" value="Unassembled WGS sequence"/>
</dbReference>
<gene>
    <name evidence="1" type="ORF">ThimaDRAFT_0486</name>
</gene>
<dbReference type="AlphaFoldDB" id="F9U6D5"/>
<dbReference type="RefSeq" id="WP_007191364.1">
    <property type="nucleotide sequence ID" value="NZ_AFWV01000001.1"/>
</dbReference>
<keyword evidence="2" id="KW-1185">Reference proteome</keyword>
<name>F9U6D5_9GAMM</name>
<evidence type="ECO:0000313" key="1">
    <source>
        <dbReference type="EMBL" id="EGV20708.1"/>
    </source>
</evidence>
<accession>F9U6D5</accession>
<organism evidence="1 2">
    <name type="scientific">Thiocapsa marina 5811</name>
    <dbReference type="NCBI Taxonomy" id="768671"/>
    <lineage>
        <taxon>Bacteria</taxon>
        <taxon>Pseudomonadati</taxon>
        <taxon>Pseudomonadota</taxon>
        <taxon>Gammaproteobacteria</taxon>
        <taxon>Chromatiales</taxon>
        <taxon>Chromatiaceae</taxon>
        <taxon>Thiocapsa</taxon>
    </lineage>
</organism>
<protein>
    <submittedName>
        <fullName evidence="1">Uncharacterized protein</fullName>
    </submittedName>
</protein>